<dbReference type="InterPro" id="IPR007627">
    <property type="entry name" value="RNA_pol_sigma70_r2"/>
</dbReference>
<dbReference type="GO" id="GO:0016987">
    <property type="term" value="F:sigma factor activity"/>
    <property type="evidence" value="ECO:0007669"/>
    <property type="project" value="UniProtKB-KW"/>
</dbReference>
<accession>A0A7V6A5S3</accession>
<dbReference type="GO" id="GO:0006352">
    <property type="term" value="P:DNA-templated transcription initiation"/>
    <property type="evidence" value="ECO:0007669"/>
    <property type="project" value="InterPro"/>
</dbReference>
<name>A0A7V6A5S3_9BACT</name>
<proteinExistence type="inferred from homology"/>
<dbReference type="SUPFAM" id="SSF88946">
    <property type="entry name" value="Sigma2 domain of RNA polymerase sigma factors"/>
    <property type="match status" value="1"/>
</dbReference>
<sequence length="197" mass="22754">MTDPHLVARAQEGDLPAFEELVRKYQREIYHLALRLVHDPEEAKDMAQQTFMQAYIHIREFRGQSQFRTWLFRIAINQCYNFFKTKKKFGDPVDSQELVIVEENSNPQEGLIAAEDRSRLYAALERLPPKQRAVLTLKLEQGLSYQEIARDLGGTAGAARVNFCQAVKTLKKYLKTEEGHEVALHSYSTEAARLSRR</sequence>
<comment type="similarity">
    <text evidence="1">Belongs to the sigma-70 factor family. ECF subfamily.</text>
</comment>
<dbReference type="InterPro" id="IPR036388">
    <property type="entry name" value="WH-like_DNA-bd_sf"/>
</dbReference>
<dbReference type="InterPro" id="IPR039425">
    <property type="entry name" value="RNA_pol_sigma-70-like"/>
</dbReference>
<dbReference type="SUPFAM" id="SSF88659">
    <property type="entry name" value="Sigma3 and sigma4 domains of RNA polymerase sigma factors"/>
    <property type="match status" value="1"/>
</dbReference>
<feature type="domain" description="RNA polymerase sigma-70 region 2" evidence="5">
    <location>
        <begin position="21"/>
        <end position="88"/>
    </location>
</feature>
<evidence type="ECO:0000259" key="5">
    <source>
        <dbReference type="Pfam" id="PF04542"/>
    </source>
</evidence>
<dbReference type="InterPro" id="IPR014284">
    <property type="entry name" value="RNA_pol_sigma-70_dom"/>
</dbReference>
<protein>
    <submittedName>
        <fullName evidence="7">Sigma-70 family RNA polymerase sigma factor</fullName>
    </submittedName>
</protein>
<dbReference type="PANTHER" id="PTHR43133:SF51">
    <property type="entry name" value="RNA POLYMERASE SIGMA FACTOR"/>
    <property type="match status" value="1"/>
</dbReference>
<dbReference type="NCBIfam" id="TIGR02937">
    <property type="entry name" value="sigma70-ECF"/>
    <property type="match status" value="1"/>
</dbReference>
<dbReference type="InterPro" id="IPR013324">
    <property type="entry name" value="RNA_pol_sigma_r3/r4-like"/>
</dbReference>
<dbReference type="PANTHER" id="PTHR43133">
    <property type="entry name" value="RNA POLYMERASE ECF-TYPE SIGMA FACTO"/>
    <property type="match status" value="1"/>
</dbReference>
<dbReference type="AlphaFoldDB" id="A0A7V6A5S3"/>
<organism evidence="7">
    <name type="scientific">Desulfobacca acetoxidans</name>
    <dbReference type="NCBI Taxonomy" id="60893"/>
    <lineage>
        <taxon>Bacteria</taxon>
        <taxon>Pseudomonadati</taxon>
        <taxon>Thermodesulfobacteriota</taxon>
        <taxon>Desulfobaccia</taxon>
        <taxon>Desulfobaccales</taxon>
        <taxon>Desulfobaccaceae</taxon>
        <taxon>Desulfobacca</taxon>
    </lineage>
</organism>
<dbReference type="Pfam" id="PF04542">
    <property type="entry name" value="Sigma70_r2"/>
    <property type="match status" value="1"/>
</dbReference>
<gene>
    <name evidence="7" type="ORF">ENV52_14010</name>
</gene>
<evidence type="ECO:0000259" key="6">
    <source>
        <dbReference type="Pfam" id="PF08281"/>
    </source>
</evidence>
<dbReference type="Pfam" id="PF08281">
    <property type="entry name" value="Sigma70_r4_2"/>
    <property type="match status" value="1"/>
</dbReference>
<evidence type="ECO:0000256" key="4">
    <source>
        <dbReference type="ARBA" id="ARBA00023163"/>
    </source>
</evidence>
<reference evidence="7" key="1">
    <citation type="journal article" date="2020" name="mSystems">
        <title>Genome- and Community-Level Interaction Insights into Carbon Utilization and Element Cycling Functions of Hydrothermarchaeota in Hydrothermal Sediment.</title>
        <authorList>
            <person name="Zhou Z."/>
            <person name="Liu Y."/>
            <person name="Xu W."/>
            <person name="Pan J."/>
            <person name="Luo Z.H."/>
            <person name="Li M."/>
        </authorList>
    </citation>
    <scope>NUCLEOTIDE SEQUENCE [LARGE SCALE GENOMIC DNA]</scope>
    <source>
        <strain evidence="7">SpSt-767</strain>
    </source>
</reference>
<keyword evidence="2" id="KW-0805">Transcription regulation</keyword>
<dbReference type="InterPro" id="IPR013325">
    <property type="entry name" value="RNA_pol_sigma_r2"/>
</dbReference>
<feature type="domain" description="RNA polymerase sigma factor 70 region 4 type 2" evidence="6">
    <location>
        <begin position="119"/>
        <end position="170"/>
    </location>
</feature>
<dbReference type="Gene3D" id="1.10.10.10">
    <property type="entry name" value="Winged helix-like DNA-binding domain superfamily/Winged helix DNA-binding domain"/>
    <property type="match status" value="1"/>
</dbReference>
<comment type="caution">
    <text evidence="7">The sequence shown here is derived from an EMBL/GenBank/DDBJ whole genome shotgun (WGS) entry which is preliminary data.</text>
</comment>
<evidence type="ECO:0000313" key="7">
    <source>
        <dbReference type="EMBL" id="HHS30802.1"/>
    </source>
</evidence>
<keyword evidence="4" id="KW-0804">Transcription</keyword>
<dbReference type="EMBL" id="DTGR01000214">
    <property type="protein sequence ID" value="HHS30802.1"/>
    <property type="molecule type" value="Genomic_DNA"/>
</dbReference>
<dbReference type="Gene3D" id="1.10.1740.10">
    <property type="match status" value="1"/>
</dbReference>
<dbReference type="GO" id="GO:0003677">
    <property type="term" value="F:DNA binding"/>
    <property type="evidence" value="ECO:0007669"/>
    <property type="project" value="InterPro"/>
</dbReference>
<keyword evidence="3" id="KW-0731">Sigma factor</keyword>
<evidence type="ECO:0000256" key="3">
    <source>
        <dbReference type="ARBA" id="ARBA00023082"/>
    </source>
</evidence>
<evidence type="ECO:0000256" key="1">
    <source>
        <dbReference type="ARBA" id="ARBA00010641"/>
    </source>
</evidence>
<evidence type="ECO:0000256" key="2">
    <source>
        <dbReference type="ARBA" id="ARBA00023015"/>
    </source>
</evidence>
<dbReference type="InterPro" id="IPR013249">
    <property type="entry name" value="RNA_pol_sigma70_r4_t2"/>
</dbReference>